<evidence type="ECO:0000313" key="4">
    <source>
        <dbReference type="Proteomes" id="UP000315750"/>
    </source>
</evidence>
<evidence type="ECO:0000256" key="1">
    <source>
        <dbReference type="SAM" id="MobiDB-lite"/>
    </source>
</evidence>
<dbReference type="EMBL" id="CP036278">
    <property type="protein sequence ID" value="QDU54976.1"/>
    <property type="molecule type" value="Genomic_DNA"/>
</dbReference>
<dbReference type="InterPro" id="IPR009057">
    <property type="entry name" value="Homeodomain-like_sf"/>
</dbReference>
<dbReference type="KEGG" id="amuc:Pan181_11610"/>
<feature type="region of interest" description="Disordered" evidence="1">
    <location>
        <begin position="184"/>
        <end position="225"/>
    </location>
</feature>
<accession>A0A518AJW2</accession>
<dbReference type="Proteomes" id="UP000315750">
    <property type="component" value="Chromosome"/>
</dbReference>
<dbReference type="SUPFAM" id="SSF46689">
    <property type="entry name" value="Homeodomain-like"/>
    <property type="match status" value="1"/>
</dbReference>
<dbReference type="Pfam" id="PF13936">
    <property type="entry name" value="HTH_38"/>
    <property type="match status" value="1"/>
</dbReference>
<dbReference type="AlphaFoldDB" id="A0A518AJW2"/>
<evidence type="ECO:0000259" key="2">
    <source>
        <dbReference type="Pfam" id="PF13936"/>
    </source>
</evidence>
<reference evidence="3 4" key="1">
    <citation type="submission" date="2019-02" db="EMBL/GenBank/DDBJ databases">
        <title>Deep-cultivation of Planctomycetes and their phenomic and genomic characterization uncovers novel biology.</title>
        <authorList>
            <person name="Wiegand S."/>
            <person name="Jogler M."/>
            <person name="Boedeker C."/>
            <person name="Pinto D."/>
            <person name="Vollmers J."/>
            <person name="Rivas-Marin E."/>
            <person name="Kohn T."/>
            <person name="Peeters S.H."/>
            <person name="Heuer A."/>
            <person name="Rast P."/>
            <person name="Oberbeckmann S."/>
            <person name="Bunk B."/>
            <person name="Jeske O."/>
            <person name="Meyerdierks A."/>
            <person name="Storesund J.E."/>
            <person name="Kallscheuer N."/>
            <person name="Luecker S."/>
            <person name="Lage O.M."/>
            <person name="Pohl T."/>
            <person name="Merkel B.J."/>
            <person name="Hornburger P."/>
            <person name="Mueller R.-W."/>
            <person name="Bruemmer F."/>
            <person name="Labrenz M."/>
            <person name="Spormann A.M."/>
            <person name="Op den Camp H."/>
            <person name="Overmann J."/>
            <person name="Amann R."/>
            <person name="Jetten M.S.M."/>
            <person name="Mascher T."/>
            <person name="Medema M.H."/>
            <person name="Devos D.P."/>
            <person name="Kaster A.-K."/>
            <person name="Ovreas L."/>
            <person name="Rohde M."/>
            <person name="Galperin M.Y."/>
            <person name="Jogler C."/>
        </authorList>
    </citation>
    <scope>NUCLEOTIDE SEQUENCE [LARGE SCALE GENOMIC DNA]</scope>
    <source>
        <strain evidence="3 4">Pan181</strain>
    </source>
</reference>
<feature type="domain" description="Transposase IS30-like HTH" evidence="2">
    <location>
        <begin position="13"/>
        <end position="42"/>
    </location>
</feature>
<evidence type="ECO:0000313" key="3">
    <source>
        <dbReference type="EMBL" id="QDU54976.1"/>
    </source>
</evidence>
<organism evidence="3 4">
    <name type="scientific">Aeoliella mucimassa</name>
    <dbReference type="NCBI Taxonomy" id="2527972"/>
    <lineage>
        <taxon>Bacteria</taxon>
        <taxon>Pseudomonadati</taxon>
        <taxon>Planctomycetota</taxon>
        <taxon>Planctomycetia</taxon>
        <taxon>Pirellulales</taxon>
        <taxon>Lacipirellulaceae</taxon>
        <taxon>Aeoliella</taxon>
    </lineage>
</organism>
<keyword evidence="4" id="KW-1185">Reference proteome</keyword>
<dbReference type="InterPro" id="IPR025246">
    <property type="entry name" value="IS30-like_HTH"/>
</dbReference>
<sequence length="225" mass="25878">MARKHVLDEVKQREICALITAGMSLRKVARYVGCDRKTIYRERQADPEFDRRVRRAEMAADLTPLELMRRAAATHWRAAAWMLERRERREAARQHVVDKRAMSDDDLDGMAREVQRIVDSAMLGPYQGPIVKQQISLLFNCAKTGRVDFQQPRQLVEENPGESAPIQPDLEQSIAFLEQRFAERESRERFAPTLEQPGAKRQAGDSRQLEKVPVNQGSQRESRPG</sequence>
<proteinExistence type="predicted"/>
<name>A0A518AJW2_9BACT</name>
<protein>
    <recommendedName>
        <fullName evidence="2">Transposase IS30-like HTH domain-containing protein</fullName>
    </recommendedName>
</protein>
<dbReference type="RefSeq" id="WP_197528938.1">
    <property type="nucleotide sequence ID" value="NZ_CP036278.1"/>
</dbReference>
<dbReference type="Gene3D" id="1.10.10.60">
    <property type="entry name" value="Homeodomain-like"/>
    <property type="match status" value="1"/>
</dbReference>
<gene>
    <name evidence="3" type="ORF">Pan181_11610</name>
</gene>